<proteinExistence type="predicted"/>
<dbReference type="SUPFAM" id="SSF52540">
    <property type="entry name" value="P-loop containing nucleoside triphosphate hydrolases"/>
    <property type="match status" value="1"/>
</dbReference>
<evidence type="ECO:0000259" key="4">
    <source>
        <dbReference type="Pfam" id="PF06414"/>
    </source>
</evidence>
<evidence type="ECO:0000256" key="1">
    <source>
        <dbReference type="ARBA" id="ARBA00022741"/>
    </source>
</evidence>
<dbReference type="InterPro" id="IPR010488">
    <property type="entry name" value="Zeta_toxin_domain"/>
</dbReference>
<feature type="chain" id="PRO_5032931705" evidence="3">
    <location>
        <begin position="18"/>
        <end position="295"/>
    </location>
</feature>
<comment type="caution">
    <text evidence="5">The sequence shown here is derived from an EMBL/GenBank/DDBJ whole genome shotgun (WGS) entry which is preliminary data.</text>
</comment>
<dbReference type="Pfam" id="PF06414">
    <property type="entry name" value="Zeta_toxin"/>
    <property type="match status" value="1"/>
</dbReference>
<evidence type="ECO:0000313" key="5">
    <source>
        <dbReference type="EMBL" id="CAE7500283.1"/>
    </source>
</evidence>
<feature type="domain" description="Zeta toxin" evidence="4">
    <location>
        <begin position="101"/>
        <end position="248"/>
    </location>
</feature>
<dbReference type="GO" id="GO:0005524">
    <property type="term" value="F:ATP binding"/>
    <property type="evidence" value="ECO:0007669"/>
    <property type="project" value="UniProtKB-KW"/>
</dbReference>
<dbReference type="OrthoDB" id="437871at2759"/>
<protein>
    <submittedName>
        <fullName evidence="5">Slc38a1 protein</fullName>
    </submittedName>
</protein>
<accession>A0A812SVD1</accession>
<dbReference type="Gene3D" id="3.40.50.300">
    <property type="entry name" value="P-loop containing nucleotide triphosphate hydrolases"/>
    <property type="match status" value="1"/>
</dbReference>
<sequence>MAFRGLLCPVLIHITTCVRFQDEQEAAIMSPQTLQGLWNGPPLQGEEGQEVMRWVETLDAPDVYCKLLHKAAGDCADCSECAERMKRTVLNETQDEILQIVKRQEASKTSRKPLAVFVLGAVGSGKTGFIKKRLEQELGNGNGFLRSAVHINADDLRSALVGGYAIYSAMVNHKGFDRNMRWDANELRSAIQNMVWDYRVDVIADSMTLPAGVAESFLQKGFDVRVFHIEIAGSSHEEKVDRAKRDIEARVAAGGHSAPSYVAQIVRSQQSAEELRAVGVNVTSVIRRGNDFVVQ</sequence>
<evidence type="ECO:0000313" key="6">
    <source>
        <dbReference type="Proteomes" id="UP000604046"/>
    </source>
</evidence>
<keyword evidence="6" id="KW-1185">Reference proteome</keyword>
<name>A0A812SVD1_9DINO</name>
<gene>
    <name evidence="5" type="primary">Slc38a1</name>
    <name evidence="5" type="ORF">SNAT2548_LOCUS28017</name>
</gene>
<evidence type="ECO:0000256" key="3">
    <source>
        <dbReference type="SAM" id="SignalP"/>
    </source>
</evidence>
<dbReference type="AlphaFoldDB" id="A0A812SVD1"/>
<dbReference type="GO" id="GO:0016301">
    <property type="term" value="F:kinase activity"/>
    <property type="evidence" value="ECO:0007669"/>
    <property type="project" value="InterPro"/>
</dbReference>
<dbReference type="EMBL" id="CAJNDS010002500">
    <property type="protein sequence ID" value="CAE7500283.1"/>
    <property type="molecule type" value="Genomic_DNA"/>
</dbReference>
<dbReference type="Proteomes" id="UP000604046">
    <property type="component" value="Unassembled WGS sequence"/>
</dbReference>
<feature type="signal peptide" evidence="3">
    <location>
        <begin position="1"/>
        <end position="17"/>
    </location>
</feature>
<keyword evidence="2" id="KW-0067">ATP-binding</keyword>
<organism evidence="5 6">
    <name type="scientific">Symbiodinium natans</name>
    <dbReference type="NCBI Taxonomy" id="878477"/>
    <lineage>
        <taxon>Eukaryota</taxon>
        <taxon>Sar</taxon>
        <taxon>Alveolata</taxon>
        <taxon>Dinophyceae</taxon>
        <taxon>Suessiales</taxon>
        <taxon>Symbiodiniaceae</taxon>
        <taxon>Symbiodinium</taxon>
    </lineage>
</organism>
<dbReference type="InterPro" id="IPR027417">
    <property type="entry name" value="P-loop_NTPase"/>
</dbReference>
<reference evidence="5" key="1">
    <citation type="submission" date="2021-02" db="EMBL/GenBank/DDBJ databases">
        <authorList>
            <person name="Dougan E. K."/>
            <person name="Rhodes N."/>
            <person name="Thang M."/>
            <person name="Chan C."/>
        </authorList>
    </citation>
    <scope>NUCLEOTIDE SEQUENCE</scope>
</reference>
<keyword evidence="1" id="KW-0547">Nucleotide-binding</keyword>
<evidence type="ECO:0000256" key="2">
    <source>
        <dbReference type="ARBA" id="ARBA00022840"/>
    </source>
</evidence>
<keyword evidence="3" id="KW-0732">Signal</keyword>